<evidence type="ECO:0000256" key="3">
    <source>
        <dbReference type="ARBA" id="ARBA00022833"/>
    </source>
</evidence>
<dbReference type="InterPro" id="IPR002125">
    <property type="entry name" value="CMP_dCMP_dom"/>
</dbReference>
<dbReference type="Proteomes" id="UP000274922">
    <property type="component" value="Unassembled WGS sequence"/>
</dbReference>
<dbReference type="PANTHER" id="PTHR11079:SF149">
    <property type="entry name" value="TRNA-SPECIFIC ADENOSINE DEAMINASE 2"/>
    <property type="match status" value="1"/>
</dbReference>
<keyword evidence="2" id="KW-0378">Hydrolase</keyword>
<evidence type="ECO:0000313" key="5">
    <source>
        <dbReference type="EMBL" id="RKP02501.1"/>
    </source>
</evidence>
<evidence type="ECO:0000256" key="2">
    <source>
        <dbReference type="ARBA" id="ARBA00022801"/>
    </source>
</evidence>
<keyword evidence="1" id="KW-0479">Metal-binding</keyword>
<dbReference type="InterPro" id="IPR016193">
    <property type="entry name" value="Cytidine_deaminase-like"/>
</dbReference>
<dbReference type="PROSITE" id="PS51747">
    <property type="entry name" value="CYT_DCMP_DEAMINASES_2"/>
    <property type="match status" value="1"/>
</dbReference>
<dbReference type="GO" id="GO:0008270">
    <property type="term" value="F:zinc ion binding"/>
    <property type="evidence" value="ECO:0007669"/>
    <property type="project" value="InterPro"/>
</dbReference>
<dbReference type="Pfam" id="PF00383">
    <property type="entry name" value="dCMP_cyt_deam_1"/>
    <property type="match status" value="1"/>
</dbReference>
<organism evidence="5 6">
    <name type="scientific">Caulochytrium protostelioides</name>
    <dbReference type="NCBI Taxonomy" id="1555241"/>
    <lineage>
        <taxon>Eukaryota</taxon>
        <taxon>Fungi</taxon>
        <taxon>Fungi incertae sedis</taxon>
        <taxon>Chytridiomycota</taxon>
        <taxon>Chytridiomycota incertae sedis</taxon>
        <taxon>Chytridiomycetes</taxon>
        <taxon>Caulochytriales</taxon>
        <taxon>Caulochytriaceae</taxon>
        <taxon>Caulochytrium</taxon>
    </lineage>
</organism>
<dbReference type="OrthoDB" id="1701769at2759"/>
<accession>A0A4P9XBL7</accession>
<dbReference type="STRING" id="1555241.A0A4P9XBL7"/>
<dbReference type="GO" id="GO:0052717">
    <property type="term" value="F:tRNA-specific adenosine-34 deaminase activity"/>
    <property type="evidence" value="ECO:0007669"/>
    <property type="project" value="TreeGrafter"/>
</dbReference>
<dbReference type="CDD" id="cd01285">
    <property type="entry name" value="nucleoside_deaminase"/>
    <property type="match status" value="1"/>
</dbReference>
<feature type="domain" description="CMP/dCMP-type deaminase" evidence="4">
    <location>
        <begin position="6"/>
        <end position="128"/>
    </location>
</feature>
<dbReference type="SUPFAM" id="SSF53927">
    <property type="entry name" value="Cytidine deaminase-like"/>
    <property type="match status" value="1"/>
</dbReference>
<protein>
    <recommendedName>
        <fullName evidence="4">CMP/dCMP-type deaminase domain-containing protein</fullName>
    </recommendedName>
</protein>
<evidence type="ECO:0000259" key="4">
    <source>
        <dbReference type="PROSITE" id="PS51747"/>
    </source>
</evidence>
<dbReference type="PANTHER" id="PTHR11079">
    <property type="entry name" value="CYTOSINE DEAMINASE FAMILY MEMBER"/>
    <property type="match status" value="1"/>
</dbReference>
<dbReference type="AlphaFoldDB" id="A0A4P9XBL7"/>
<dbReference type="PROSITE" id="PS00903">
    <property type="entry name" value="CYT_DCMP_DEAMINASES_1"/>
    <property type="match status" value="1"/>
</dbReference>
<sequence>MDLTHDPDAPWMRLAFEDAERALQLEEVPVGCVLVAPDEHGTLRVLARGHNWTNATLNATQHAEFLALRDLLGDSAVPPGTVLYVTVEPCVMCAAALRLVGVETVIYGTGNDRFGGNGSVLDLGGNPSLPRASAVAGAAAPASSAPPPVEAIASEIRALALPGRPYTSRRAANAAVWAVEAVLLLRRFYLRENVSAPKPKLKAGRVLHEHVDI</sequence>
<dbReference type="GO" id="GO:0002100">
    <property type="term" value="P:tRNA wobble adenosine to inosine editing"/>
    <property type="evidence" value="ECO:0007669"/>
    <property type="project" value="TreeGrafter"/>
</dbReference>
<dbReference type="InterPro" id="IPR016192">
    <property type="entry name" value="APOBEC/CMP_deaminase_Zn-bd"/>
</dbReference>
<evidence type="ECO:0000313" key="6">
    <source>
        <dbReference type="Proteomes" id="UP000274922"/>
    </source>
</evidence>
<proteinExistence type="predicted"/>
<gene>
    <name evidence="5" type="ORF">CXG81DRAFT_10708</name>
</gene>
<name>A0A4P9XBL7_9FUNG</name>
<keyword evidence="3" id="KW-0862">Zinc</keyword>
<dbReference type="Gene3D" id="3.40.140.10">
    <property type="entry name" value="Cytidine Deaminase, domain 2"/>
    <property type="match status" value="1"/>
</dbReference>
<reference evidence="6" key="1">
    <citation type="journal article" date="2018" name="Nat. Microbiol.">
        <title>Leveraging single-cell genomics to expand the fungal tree of life.</title>
        <authorList>
            <person name="Ahrendt S.R."/>
            <person name="Quandt C.A."/>
            <person name="Ciobanu D."/>
            <person name="Clum A."/>
            <person name="Salamov A."/>
            <person name="Andreopoulos B."/>
            <person name="Cheng J.F."/>
            <person name="Woyke T."/>
            <person name="Pelin A."/>
            <person name="Henrissat B."/>
            <person name="Reynolds N.K."/>
            <person name="Benny G.L."/>
            <person name="Smith M.E."/>
            <person name="James T.Y."/>
            <person name="Grigoriev I.V."/>
        </authorList>
    </citation>
    <scope>NUCLEOTIDE SEQUENCE [LARGE SCALE GENOMIC DNA]</scope>
    <source>
        <strain evidence="6">ATCC 52028</strain>
    </source>
</reference>
<evidence type="ECO:0000256" key="1">
    <source>
        <dbReference type="ARBA" id="ARBA00022723"/>
    </source>
</evidence>
<keyword evidence="6" id="KW-1185">Reference proteome</keyword>
<dbReference type="EMBL" id="ML014142">
    <property type="protein sequence ID" value="RKP02501.1"/>
    <property type="molecule type" value="Genomic_DNA"/>
</dbReference>